<evidence type="ECO:0000313" key="3">
    <source>
        <dbReference type="Proteomes" id="UP000019478"/>
    </source>
</evidence>
<dbReference type="HOGENOM" id="CLU_452688_0_0_1"/>
<gene>
    <name evidence="2" type="ORF">A1O3_01131</name>
</gene>
<sequence>MDPSPSIKATEDPPITPSKDFDFQLEFDIEEDIEGELEDFVRLVRLGLFKKAREHFYQTLEPHLDLFPILAEYAELLISESAYQDLLRLLPQSQEQCGFSDSEWWLVRLLQACAQTYIHKVRSQPTGLYTAQAWYDSQSLNDLQGVQDDEVKLQCLEIYLRILVEFEESKHRQSLTADVERLVSVLLQQGKVWEAHNLVVLLFKFLHPNYATNVYAKFCHGIQQIDNVEEVHVVARLSVTNAYLTRTLTVRGPIFVAEKQLQTATETAVKDLAQLFGTWAECGSFHAHEYMRNLDLMQQRQRGSSDRRRDQPRIIRFDKSHRDTHNASRSTPTPPPQTPGVLPQPTSTRDRDLHLDEGLQTGHDARREFLAVGEFPYRSELGPIHFNNAGLPPQIPKEKPLGAKLGTKSLPSSTSSNADVTSSRRYDKGSTKSKPVTGWPKPKDDSQTLLTEEETLRSETERLQKVSLQEREDSVQKVPTSKPLQDPLQKMRTSHEMELHEIEFRKQDAEFRIHDLDFREQKRDFGEQMREFRERRSRFLRPEMNVEFDALKRIKETRRRTQEHENRIRELENRTQEYEERIQEHENGTQEIEERIQEYENRT</sequence>
<feature type="region of interest" description="Disordered" evidence="1">
    <location>
        <begin position="299"/>
        <end position="352"/>
    </location>
</feature>
<keyword evidence="3" id="KW-1185">Reference proteome</keyword>
<feature type="compositionally biased region" description="Low complexity" evidence="1">
    <location>
        <begin position="412"/>
        <end position="421"/>
    </location>
</feature>
<organism evidence="2 3">
    <name type="scientific">Capronia epimyces CBS 606.96</name>
    <dbReference type="NCBI Taxonomy" id="1182542"/>
    <lineage>
        <taxon>Eukaryota</taxon>
        <taxon>Fungi</taxon>
        <taxon>Dikarya</taxon>
        <taxon>Ascomycota</taxon>
        <taxon>Pezizomycotina</taxon>
        <taxon>Eurotiomycetes</taxon>
        <taxon>Chaetothyriomycetidae</taxon>
        <taxon>Chaetothyriales</taxon>
        <taxon>Herpotrichiellaceae</taxon>
        <taxon>Capronia</taxon>
    </lineage>
</organism>
<dbReference type="GeneID" id="19165269"/>
<dbReference type="AlphaFoldDB" id="W9ZDI7"/>
<feature type="compositionally biased region" description="Basic and acidic residues" evidence="1">
    <location>
        <begin position="303"/>
        <end position="326"/>
    </location>
</feature>
<dbReference type="RefSeq" id="XP_007729469.1">
    <property type="nucleotide sequence ID" value="XM_007731279.1"/>
</dbReference>
<dbReference type="STRING" id="1182542.W9ZDI7"/>
<dbReference type="eggNOG" id="ENOG502TB45">
    <property type="taxonomic scope" value="Eukaryota"/>
</dbReference>
<feature type="region of interest" description="Disordered" evidence="1">
    <location>
        <begin position="388"/>
        <end position="486"/>
    </location>
</feature>
<reference evidence="2 3" key="1">
    <citation type="submission" date="2013-03" db="EMBL/GenBank/DDBJ databases">
        <title>The Genome Sequence of Capronia epimyces CBS 606.96.</title>
        <authorList>
            <consortium name="The Broad Institute Genomics Platform"/>
            <person name="Cuomo C."/>
            <person name="de Hoog S."/>
            <person name="Gorbushina A."/>
            <person name="Walker B."/>
            <person name="Young S.K."/>
            <person name="Zeng Q."/>
            <person name="Gargeya S."/>
            <person name="Fitzgerald M."/>
            <person name="Haas B."/>
            <person name="Abouelleil A."/>
            <person name="Allen A.W."/>
            <person name="Alvarado L."/>
            <person name="Arachchi H.M."/>
            <person name="Berlin A.M."/>
            <person name="Chapman S.B."/>
            <person name="Gainer-Dewar J."/>
            <person name="Goldberg J."/>
            <person name="Griggs A."/>
            <person name="Gujja S."/>
            <person name="Hansen M."/>
            <person name="Howarth C."/>
            <person name="Imamovic A."/>
            <person name="Ireland A."/>
            <person name="Larimer J."/>
            <person name="McCowan C."/>
            <person name="Murphy C."/>
            <person name="Pearson M."/>
            <person name="Poon T.W."/>
            <person name="Priest M."/>
            <person name="Roberts A."/>
            <person name="Saif S."/>
            <person name="Shea T."/>
            <person name="Sisk P."/>
            <person name="Sykes S."/>
            <person name="Wortman J."/>
            <person name="Nusbaum C."/>
            <person name="Birren B."/>
        </authorList>
    </citation>
    <scope>NUCLEOTIDE SEQUENCE [LARGE SCALE GENOMIC DNA]</scope>
    <source>
        <strain evidence="2 3">CBS 606.96</strain>
    </source>
</reference>
<feature type="compositionally biased region" description="Basic and acidic residues" evidence="1">
    <location>
        <begin position="454"/>
        <end position="475"/>
    </location>
</feature>
<accession>W9ZDI7</accession>
<feature type="region of interest" description="Disordered" evidence="1">
    <location>
        <begin position="578"/>
        <end position="603"/>
    </location>
</feature>
<dbReference type="EMBL" id="AMGY01000001">
    <property type="protein sequence ID" value="EXJ92579.1"/>
    <property type="molecule type" value="Genomic_DNA"/>
</dbReference>
<evidence type="ECO:0000313" key="2">
    <source>
        <dbReference type="EMBL" id="EXJ92579.1"/>
    </source>
</evidence>
<dbReference type="Proteomes" id="UP000019478">
    <property type="component" value="Unassembled WGS sequence"/>
</dbReference>
<evidence type="ECO:0000256" key="1">
    <source>
        <dbReference type="SAM" id="MobiDB-lite"/>
    </source>
</evidence>
<protein>
    <submittedName>
        <fullName evidence="2">Uncharacterized protein</fullName>
    </submittedName>
</protein>
<name>W9ZDI7_9EURO</name>
<proteinExistence type="predicted"/>
<comment type="caution">
    <text evidence="2">The sequence shown here is derived from an EMBL/GenBank/DDBJ whole genome shotgun (WGS) entry which is preliminary data.</text>
</comment>
<dbReference type="OrthoDB" id="4838614at2759"/>